<dbReference type="OrthoDB" id="204058at2759"/>
<reference evidence="4 5" key="1">
    <citation type="journal article" date="2009" name="Science">
        <title>Green evolution and dynamic adaptations revealed by genomes of the marine picoeukaryotes Micromonas.</title>
        <authorList>
            <person name="Worden A.Z."/>
            <person name="Lee J.H."/>
            <person name="Mock T."/>
            <person name="Rouze P."/>
            <person name="Simmons M.P."/>
            <person name="Aerts A.L."/>
            <person name="Allen A.E."/>
            <person name="Cuvelier M.L."/>
            <person name="Derelle E."/>
            <person name="Everett M.V."/>
            <person name="Foulon E."/>
            <person name="Grimwood J."/>
            <person name="Gundlach H."/>
            <person name="Henrissat B."/>
            <person name="Napoli C."/>
            <person name="McDonald S.M."/>
            <person name="Parker M.S."/>
            <person name="Rombauts S."/>
            <person name="Salamov A."/>
            <person name="Von Dassow P."/>
            <person name="Badger J.H."/>
            <person name="Coutinho P.M."/>
            <person name="Demir E."/>
            <person name="Dubchak I."/>
            <person name="Gentemann C."/>
            <person name="Eikrem W."/>
            <person name="Gready J.E."/>
            <person name="John U."/>
            <person name="Lanier W."/>
            <person name="Lindquist E.A."/>
            <person name="Lucas S."/>
            <person name="Mayer K.F."/>
            <person name="Moreau H."/>
            <person name="Not F."/>
            <person name="Otillar R."/>
            <person name="Panaud O."/>
            <person name="Pangilinan J."/>
            <person name="Paulsen I."/>
            <person name="Piegu B."/>
            <person name="Poliakov A."/>
            <person name="Robbens S."/>
            <person name="Schmutz J."/>
            <person name="Toulza E."/>
            <person name="Wyss T."/>
            <person name="Zelensky A."/>
            <person name="Zhou K."/>
            <person name="Armbrust E.V."/>
            <person name="Bhattacharya D."/>
            <person name="Goodenough U.W."/>
            <person name="Van de Peer Y."/>
            <person name="Grigoriev I.V."/>
        </authorList>
    </citation>
    <scope>NUCLEOTIDE SEQUENCE [LARGE SCALE GENOMIC DNA]</scope>
    <source>
        <strain evidence="5">RCC299 / NOUM17</strain>
    </source>
</reference>
<organism evidence="4 5">
    <name type="scientific">Micromonas commoda (strain RCC299 / NOUM17 / CCMP2709)</name>
    <name type="common">Picoplanktonic green alga</name>
    <dbReference type="NCBI Taxonomy" id="296587"/>
    <lineage>
        <taxon>Eukaryota</taxon>
        <taxon>Viridiplantae</taxon>
        <taxon>Chlorophyta</taxon>
        <taxon>Mamiellophyceae</taxon>
        <taxon>Mamiellales</taxon>
        <taxon>Mamiellaceae</taxon>
        <taxon>Micromonas</taxon>
    </lineage>
</organism>
<dbReference type="Gene3D" id="3.40.1190.20">
    <property type="match status" value="2"/>
</dbReference>
<dbReference type="RefSeq" id="XP_002500462.1">
    <property type="nucleotide sequence ID" value="XM_002500416.1"/>
</dbReference>
<feature type="domain" description="Carbohydrate kinase PfkB" evidence="3">
    <location>
        <begin position="343"/>
        <end position="424"/>
    </location>
</feature>
<sequence>MQSLQAPTLALGVSEGAKRRAVAGSRLARPVSVRHHRRVAIRNNAVFADADQAQRWIDAWKARLNAPRVVGVGSAGVDYLASVAAFPEPDQKLRTDAFETQGGGNCGNALTAVARLGLRPSILTKLSDDGAGKAILDELRDDGVDTAHVVIEPGKSSPFTYIIVDREGSTRTCIHTPGPEFTPKEMPLAAIERLLDGASLCYFDGRLTEVAIEVAKVAKARGVPVLVEGERLRDNLPALLALGDYVCTSANYPQDSNPDAPGFEAAMVAMASKLPAAKAIVTTLGSRGAVCLVRAPAQAGKAPSRAESLADVVSKLEKDAAVGMPAGSRGVPVPAWPVVSDAVVLTDAGDEAAAALGAVEVIFAPAVKLQKSSVVDTTGAGDAFIGSMCYGVATGMELKDAMRLGAYVAAKKCGSLGARPGLPDISEVPEAVFQGKEKPKVAAAAVNKTASRPPAVRKAKAPREMTDIDKEFADGTRKSIAPGLSKWMLKLGRRYQ</sequence>
<evidence type="ECO:0000259" key="3">
    <source>
        <dbReference type="Pfam" id="PF00294"/>
    </source>
</evidence>
<dbReference type="Pfam" id="PF00294">
    <property type="entry name" value="PfkB"/>
    <property type="match status" value="2"/>
</dbReference>
<dbReference type="InterPro" id="IPR002139">
    <property type="entry name" value="Ribo/fructo_kinase"/>
</dbReference>
<dbReference type="GeneID" id="8241653"/>
<dbReference type="InterPro" id="IPR029056">
    <property type="entry name" value="Ribokinase-like"/>
</dbReference>
<dbReference type="InterPro" id="IPR011611">
    <property type="entry name" value="PfkB_dom"/>
</dbReference>
<proteinExistence type="predicted"/>
<evidence type="ECO:0000256" key="1">
    <source>
        <dbReference type="ARBA" id="ARBA00022679"/>
    </source>
</evidence>
<dbReference type="AlphaFoldDB" id="C1E1D8"/>
<protein>
    <submittedName>
        <fullName evidence="4">PfkB family carbohydrate kinase</fullName>
    </submittedName>
</protein>
<keyword evidence="5" id="KW-1185">Reference proteome</keyword>
<dbReference type="InParanoid" id="C1E1D8"/>
<dbReference type="PANTHER" id="PTHR42774">
    <property type="entry name" value="PHOSPHOTRANSFERASE SYSTEM TRANSPORT PROTEIN"/>
    <property type="match status" value="1"/>
</dbReference>
<dbReference type="PANTHER" id="PTHR42774:SF3">
    <property type="entry name" value="KETOHEXOKINASE"/>
    <property type="match status" value="1"/>
</dbReference>
<accession>C1E1D8</accession>
<dbReference type="KEGG" id="mis:MICPUN_113552"/>
<dbReference type="InterPro" id="IPR052562">
    <property type="entry name" value="Ketohexokinase-related"/>
</dbReference>
<name>C1E1D8_MICCC</name>
<gene>
    <name evidence="4" type="ORF">MICPUN_113552</name>
</gene>
<dbReference type="SUPFAM" id="SSF53613">
    <property type="entry name" value="Ribokinase-like"/>
    <property type="match status" value="1"/>
</dbReference>
<feature type="domain" description="Carbohydrate kinase PfkB" evidence="3">
    <location>
        <begin position="68"/>
        <end position="293"/>
    </location>
</feature>
<dbReference type="STRING" id="296587.C1E1D8"/>
<dbReference type="GO" id="GO:0016301">
    <property type="term" value="F:kinase activity"/>
    <property type="evidence" value="ECO:0007669"/>
    <property type="project" value="UniProtKB-KW"/>
</dbReference>
<dbReference type="EMBL" id="CP001324">
    <property type="protein sequence ID" value="ACO61720.1"/>
    <property type="molecule type" value="Genomic_DNA"/>
</dbReference>
<keyword evidence="1" id="KW-0808">Transferase</keyword>
<evidence type="ECO:0000256" key="2">
    <source>
        <dbReference type="ARBA" id="ARBA00022777"/>
    </source>
</evidence>
<dbReference type="PRINTS" id="PR00990">
    <property type="entry name" value="RIBOKINASE"/>
</dbReference>
<dbReference type="OMA" id="CSGMPPE"/>
<evidence type="ECO:0000313" key="5">
    <source>
        <dbReference type="Proteomes" id="UP000002009"/>
    </source>
</evidence>
<dbReference type="eggNOG" id="KOG2947">
    <property type="taxonomic scope" value="Eukaryota"/>
</dbReference>
<keyword evidence="2 4" id="KW-0418">Kinase</keyword>
<dbReference type="Proteomes" id="UP000002009">
    <property type="component" value="Chromosome 3"/>
</dbReference>
<dbReference type="FunCoup" id="C1E1D8">
    <property type="interactions" value="275"/>
</dbReference>
<evidence type="ECO:0000313" key="4">
    <source>
        <dbReference type="EMBL" id="ACO61720.1"/>
    </source>
</evidence>